<keyword evidence="6" id="KW-1185">Reference proteome</keyword>
<comment type="caution">
    <text evidence="5">The sequence shown here is derived from an EMBL/GenBank/DDBJ whole genome shotgun (WGS) entry which is preliminary data.</text>
</comment>
<feature type="region of interest" description="Disordered" evidence="3">
    <location>
        <begin position="1"/>
        <end position="20"/>
    </location>
</feature>
<feature type="compositionally biased region" description="Basic and acidic residues" evidence="3">
    <location>
        <begin position="405"/>
        <end position="414"/>
    </location>
</feature>
<dbReference type="GO" id="GO:0005509">
    <property type="term" value="F:calcium ion binding"/>
    <property type="evidence" value="ECO:0007669"/>
    <property type="project" value="InterPro"/>
</dbReference>
<feature type="region of interest" description="Disordered" evidence="3">
    <location>
        <begin position="357"/>
        <end position="449"/>
    </location>
</feature>
<dbReference type="Pfam" id="PF00353">
    <property type="entry name" value="HemolysinCabind"/>
    <property type="match status" value="5"/>
</dbReference>
<dbReference type="PROSITE" id="PS50093">
    <property type="entry name" value="PKD"/>
    <property type="match status" value="3"/>
</dbReference>
<evidence type="ECO:0000256" key="1">
    <source>
        <dbReference type="ARBA" id="ARBA00004613"/>
    </source>
</evidence>
<accession>A0A9X1NG12</accession>
<dbReference type="InterPro" id="IPR013783">
    <property type="entry name" value="Ig-like_fold"/>
</dbReference>
<dbReference type="PROSITE" id="PS00330">
    <property type="entry name" value="HEMOLYSIN_CALCIUM"/>
    <property type="match status" value="3"/>
</dbReference>
<dbReference type="AlphaFoldDB" id="A0A9X1NG12"/>
<dbReference type="PANTHER" id="PTHR38340">
    <property type="entry name" value="S-LAYER PROTEIN"/>
    <property type="match status" value="1"/>
</dbReference>
<dbReference type="PRINTS" id="PR00313">
    <property type="entry name" value="CABNDNGRPT"/>
</dbReference>
<dbReference type="Gene3D" id="2.60.40.10">
    <property type="entry name" value="Immunoglobulins"/>
    <property type="match status" value="3"/>
</dbReference>
<dbReference type="InterPro" id="IPR001343">
    <property type="entry name" value="Hemolysn_Ca-bd"/>
</dbReference>
<dbReference type="PANTHER" id="PTHR38340:SF1">
    <property type="entry name" value="S-LAYER PROTEIN"/>
    <property type="match status" value="1"/>
</dbReference>
<feature type="domain" description="PKD" evidence="4">
    <location>
        <begin position="112"/>
        <end position="166"/>
    </location>
</feature>
<organism evidence="5 6">
    <name type="scientific">Kineosporia babensis</name>
    <dbReference type="NCBI Taxonomy" id="499548"/>
    <lineage>
        <taxon>Bacteria</taxon>
        <taxon>Bacillati</taxon>
        <taxon>Actinomycetota</taxon>
        <taxon>Actinomycetes</taxon>
        <taxon>Kineosporiales</taxon>
        <taxon>Kineosporiaceae</taxon>
        <taxon>Kineosporia</taxon>
    </lineage>
</organism>
<feature type="domain" description="PKD" evidence="4">
    <location>
        <begin position="169"/>
        <end position="250"/>
    </location>
</feature>
<dbReference type="EMBL" id="JAJOMB010000011">
    <property type="protein sequence ID" value="MCD5313230.1"/>
    <property type="molecule type" value="Genomic_DNA"/>
</dbReference>
<feature type="compositionally biased region" description="Basic and acidic residues" evidence="3">
    <location>
        <begin position="1"/>
        <end position="12"/>
    </location>
</feature>
<dbReference type="Gene3D" id="2.150.10.10">
    <property type="entry name" value="Serralysin-like metalloprotease, C-terminal"/>
    <property type="match status" value="3"/>
</dbReference>
<evidence type="ECO:0000313" key="5">
    <source>
        <dbReference type="EMBL" id="MCD5313230.1"/>
    </source>
</evidence>
<dbReference type="Pfam" id="PF18911">
    <property type="entry name" value="PKD_4"/>
    <property type="match status" value="3"/>
</dbReference>
<name>A0A9X1NG12_9ACTN</name>
<keyword evidence="2" id="KW-0964">Secreted</keyword>
<reference evidence="5" key="1">
    <citation type="submission" date="2021-11" db="EMBL/GenBank/DDBJ databases">
        <title>Streptomyces corallinus and Kineosporia corallina sp. nov., two new coral-derived marine actinobacteria.</title>
        <authorList>
            <person name="Buangrab K."/>
            <person name="Sutthacheep M."/>
            <person name="Yeemin T."/>
            <person name="Harunari E."/>
            <person name="Igarashi Y."/>
            <person name="Sripreechasak P."/>
            <person name="Kanchanasin P."/>
            <person name="Tanasupawat S."/>
            <person name="Phongsopitanun W."/>
        </authorList>
    </citation>
    <scope>NUCLEOTIDE SEQUENCE</scope>
    <source>
        <strain evidence="5">JCM 31032</strain>
    </source>
</reference>
<dbReference type="SMART" id="SM00089">
    <property type="entry name" value="PKD"/>
    <property type="match status" value="3"/>
</dbReference>
<feature type="domain" description="PKD" evidence="4">
    <location>
        <begin position="1"/>
        <end position="81"/>
    </location>
</feature>
<dbReference type="InterPro" id="IPR011049">
    <property type="entry name" value="Serralysin-like_metalloprot_C"/>
</dbReference>
<dbReference type="SUPFAM" id="SSF49299">
    <property type="entry name" value="PKD domain"/>
    <property type="match status" value="3"/>
</dbReference>
<dbReference type="InterPro" id="IPR022409">
    <property type="entry name" value="PKD/Chitinase_dom"/>
</dbReference>
<evidence type="ECO:0000259" key="4">
    <source>
        <dbReference type="PROSITE" id="PS50093"/>
    </source>
</evidence>
<evidence type="ECO:0000313" key="6">
    <source>
        <dbReference type="Proteomes" id="UP001138997"/>
    </source>
</evidence>
<dbReference type="InterPro" id="IPR050557">
    <property type="entry name" value="RTX_toxin/Mannuronan_C5-epim"/>
</dbReference>
<dbReference type="InterPro" id="IPR018511">
    <property type="entry name" value="Hemolysin-typ_Ca-bd_CS"/>
</dbReference>
<protein>
    <submittedName>
        <fullName evidence="5">PKD domain-containing protein</fullName>
    </submittedName>
</protein>
<proteinExistence type="predicted"/>
<evidence type="ECO:0000256" key="3">
    <source>
        <dbReference type="SAM" id="MobiDB-lite"/>
    </source>
</evidence>
<comment type="subcellular location">
    <subcellularLocation>
        <location evidence="1">Secreted</location>
    </subcellularLocation>
</comment>
<dbReference type="CDD" id="cd00146">
    <property type="entry name" value="PKD"/>
    <property type="match status" value="3"/>
</dbReference>
<dbReference type="Proteomes" id="UP001138997">
    <property type="component" value="Unassembled WGS sequence"/>
</dbReference>
<gene>
    <name evidence="5" type="ORF">LR394_20190</name>
</gene>
<dbReference type="SUPFAM" id="SSF51120">
    <property type="entry name" value="beta-Roll"/>
    <property type="match status" value="2"/>
</dbReference>
<dbReference type="InterPro" id="IPR000601">
    <property type="entry name" value="PKD_dom"/>
</dbReference>
<dbReference type="GO" id="GO:0005576">
    <property type="term" value="C:extracellular region"/>
    <property type="evidence" value="ECO:0007669"/>
    <property type="project" value="UniProtKB-SubCell"/>
</dbReference>
<sequence>MPDENQPRKYKFDGSSSFDPDGSIAAYEWNFGDGSTATGATPEHEYQAPGSYQVNLTVRDNSGLTATTSSTVTVQRQAPTAVLNLAVDNQEPLKIVVDGSGSTADGGQIQLYEWDFGDGKTAQGAKVQHTYAKSGTYTVKLNVTDDAGLKASASTQVTVKAAEPPANEPPTAAFSFAGETVAPATLAFDASTSSDSDGTIATYDWNFGDGSTAKGAKIQHEYKKPGTFAVKLRVTDDDGAWAETTTNITIVKATPPATSCQGLAATIIGDGSGVIQGTKKADVIVGTSADEVIRGGAGDDVICAGAGNDRVEGEKGDDVIDGGDGNDSLYGGSGDDTILGAAGNDTIVGDTGDDFLRGGAGQDRIDGGNGHDQVSGEADADHLLGGNGRDSLRGGDGNDVIYGGARDDVLHGEAGDDSLNGEAGDDWLHGGPGADVLDGGPGRNTLIQE</sequence>
<dbReference type="GO" id="GO:0005975">
    <property type="term" value="P:carbohydrate metabolic process"/>
    <property type="evidence" value="ECO:0007669"/>
    <property type="project" value="UniProtKB-ARBA"/>
</dbReference>
<dbReference type="InterPro" id="IPR035986">
    <property type="entry name" value="PKD_dom_sf"/>
</dbReference>
<evidence type="ECO:0000256" key="2">
    <source>
        <dbReference type="ARBA" id="ARBA00022525"/>
    </source>
</evidence>